<proteinExistence type="predicted"/>
<name>A0A6G0SNC5_9STRA</name>
<dbReference type="EMBL" id="QXFY01000023">
    <property type="protein sequence ID" value="KAE9361471.1"/>
    <property type="molecule type" value="Genomic_DNA"/>
</dbReference>
<dbReference type="AlphaFoldDB" id="A0A6G0SNC5"/>
<sequence length="65" mass="6679">MPRHVPLYTPTTCGVYAARGDCAPTVSAHRVQLGARVSLKPNCAALACAREPALPAGGPLVPETP</sequence>
<gene>
    <name evidence="1" type="ORF">PF008_g1013</name>
</gene>
<reference evidence="1 2" key="1">
    <citation type="submission" date="2018-09" db="EMBL/GenBank/DDBJ databases">
        <title>Genomic investigation of the strawberry pathogen Phytophthora fragariae indicates pathogenicity is determined by transcriptional variation in three key races.</title>
        <authorList>
            <person name="Adams T.M."/>
            <person name="Armitage A.D."/>
            <person name="Sobczyk M.K."/>
            <person name="Bates H.J."/>
            <person name="Dunwell J.M."/>
            <person name="Nellist C.F."/>
            <person name="Harrison R.J."/>
        </authorList>
    </citation>
    <scope>NUCLEOTIDE SEQUENCE [LARGE SCALE GENOMIC DNA]</scope>
    <source>
        <strain evidence="1 2">NOV-77</strain>
    </source>
</reference>
<evidence type="ECO:0000313" key="1">
    <source>
        <dbReference type="EMBL" id="KAE9361471.1"/>
    </source>
</evidence>
<accession>A0A6G0SNC5</accession>
<evidence type="ECO:0000313" key="2">
    <source>
        <dbReference type="Proteomes" id="UP000486351"/>
    </source>
</evidence>
<organism evidence="1 2">
    <name type="scientific">Phytophthora fragariae</name>
    <dbReference type="NCBI Taxonomy" id="53985"/>
    <lineage>
        <taxon>Eukaryota</taxon>
        <taxon>Sar</taxon>
        <taxon>Stramenopiles</taxon>
        <taxon>Oomycota</taxon>
        <taxon>Peronosporomycetes</taxon>
        <taxon>Peronosporales</taxon>
        <taxon>Peronosporaceae</taxon>
        <taxon>Phytophthora</taxon>
    </lineage>
</organism>
<dbReference type="Proteomes" id="UP000486351">
    <property type="component" value="Unassembled WGS sequence"/>
</dbReference>
<comment type="caution">
    <text evidence="1">The sequence shown here is derived from an EMBL/GenBank/DDBJ whole genome shotgun (WGS) entry which is preliminary data.</text>
</comment>
<protein>
    <submittedName>
        <fullName evidence="1">Uncharacterized protein</fullName>
    </submittedName>
</protein>